<protein>
    <submittedName>
        <fullName evidence="4">Phage tail tape measure protein</fullName>
    </submittedName>
</protein>
<dbReference type="EMBL" id="LLFE01000196">
    <property type="protein sequence ID" value="KQD10112.1"/>
    <property type="molecule type" value="Genomic_DNA"/>
</dbReference>
<dbReference type="NCBIfam" id="TIGR02675">
    <property type="entry name" value="tape_meas_nterm"/>
    <property type="match status" value="1"/>
</dbReference>
<reference evidence="4 5" key="1">
    <citation type="submission" date="2015-10" db="EMBL/GenBank/DDBJ databases">
        <title>The utility of whole genome sequencing in characterizing Acinetobacter epidemiology and analyzing hospital outbreaks.</title>
        <authorList>
            <person name="Ozer E.A."/>
            <person name="Fitzpatrick M.A."/>
            <person name="Hauser A.R."/>
        </authorList>
    </citation>
    <scope>NUCLEOTIDE SEQUENCE [LARGE SCALE GENOMIC DNA]</scope>
    <source>
        <strain evidence="4 5">ABBL059</strain>
    </source>
</reference>
<feature type="domain" description="Tape measure protein N-terminal" evidence="3">
    <location>
        <begin position="63"/>
        <end position="251"/>
    </location>
</feature>
<dbReference type="RefSeq" id="WP_057692844.1">
    <property type="nucleotide sequence ID" value="NZ_LLFE01000196.1"/>
</dbReference>
<feature type="region of interest" description="Disordered" evidence="2">
    <location>
        <begin position="816"/>
        <end position="839"/>
    </location>
</feature>
<gene>
    <name evidence="4" type="ORF">APD06_09290</name>
</gene>
<evidence type="ECO:0000256" key="2">
    <source>
        <dbReference type="SAM" id="MobiDB-lite"/>
    </source>
</evidence>
<proteinExistence type="predicted"/>
<dbReference type="Pfam" id="PF20155">
    <property type="entry name" value="TMP_3"/>
    <property type="match status" value="1"/>
</dbReference>
<evidence type="ECO:0000256" key="1">
    <source>
        <dbReference type="SAM" id="Coils"/>
    </source>
</evidence>
<accession>A0AB73F9F2</accession>
<dbReference type="Proteomes" id="UP000051322">
    <property type="component" value="Unassembled WGS sequence"/>
</dbReference>
<dbReference type="Gene3D" id="2.70.70.10">
    <property type="entry name" value="Glucose Permease (Domain IIA)"/>
    <property type="match status" value="1"/>
</dbReference>
<evidence type="ECO:0000313" key="4">
    <source>
        <dbReference type="EMBL" id="KQD10112.1"/>
    </source>
</evidence>
<organism evidence="4 5">
    <name type="scientific">Acinetobacter baumannii</name>
    <dbReference type="NCBI Taxonomy" id="470"/>
    <lineage>
        <taxon>Bacteria</taxon>
        <taxon>Pseudomonadati</taxon>
        <taxon>Pseudomonadota</taxon>
        <taxon>Gammaproteobacteria</taxon>
        <taxon>Moraxellales</taxon>
        <taxon>Moraxellaceae</taxon>
        <taxon>Acinetobacter</taxon>
        <taxon>Acinetobacter calcoaceticus/baumannii complex</taxon>
    </lineage>
</organism>
<evidence type="ECO:0000313" key="5">
    <source>
        <dbReference type="Proteomes" id="UP000051322"/>
    </source>
</evidence>
<keyword evidence="1" id="KW-0175">Coiled coil</keyword>
<feature type="coiled-coil region" evidence="1">
    <location>
        <begin position="904"/>
        <end position="968"/>
    </location>
</feature>
<dbReference type="SUPFAM" id="SSF51261">
    <property type="entry name" value="Duplicated hybrid motif"/>
    <property type="match status" value="1"/>
</dbReference>
<dbReference type="InterPro" id="IPR013491">
    <property type="entry name" value="Tape_meas_N"/>
</dbReference>
<evidence type="ECO:0000259" key="3">
    <source>
        <dbReference type="Pfam" id="PF20155"/>
    </source>
</evidence>
<dbReference type="InterPro" id="IPR011055">
    <property type="entry name" value="Dup_hybrid_motif"/>
</dbReference>
<comment type="caution">
    <text evidence="4">The sequence shown here is derived from an EMBL/GenBank/DDBJ whole genome shotgun (WGS) entry which is preliminary data.</text>
</comment>
<sequence length="1451" mass="157732">MAQESRLVIVIDSQNAERNARNLGNELDSIERKGEFASKSMDSLSVATRALAGHMAGLLTVGSAISKMDTYTGLQNRLKLVTNNQVELNKATEDTFRIAQKTYSAWDSVLQVYQRFSDNAKTLNLTMDDTARLTETVSKAVAISGASAEAADAALVQFGQALASGTLRGEELNSVMEQTPALAKAIAQGMGITVGELRSVAAEGKITSQEIVKALRNVEKDVDALFAKTDITIGQSLTLLNNEITKFVGESGKGSGAAQVLAGNIQTLAGNLDVLTSAMMVGGAYWLGTYIPAIYASGVAVAAKIKELAAQTVTQYAAIQAERAAAAQQVISTQTVVANTQATLAAIAAEKALEVQRLKSQITEKGRTATLTRMAELKKIEAQVTRELALAEEALAVAQSRSAAAGAASVGIGSRLLGLLGGPVGMGITVASLAAGYLLMRDNGDKANDMLEKQSRYASMAADELMKLEGAQKRAAEDELTKQLSLQNAQLSKSQNEFLLLTQSITDNNKQSAEAYRIWAELKTGVIDVNQAFNRLNQLSFISSDQINQLADSKKKVDENTKAVKQTNSELNQVRTSGANAKAGFNDVSQGAKGAVQDVTELNKKLKDINKSLADRKWDAAFKTTLIKKYGRSVEEADLILQTYRENQKKGYSGVTVEQDKIIKGIVAQENALEALVNKDKARTKELEKQEKVSKRLIGISGQSGIGTGPHLDVRYGGSMSGQKVSNEHLARLQAGGKPLTSYKISSNYGPRKAPTKGASSFHKGIDFSMPEGTPITTNVAVKDIKTWYDSKGGGYVSEVIFEDGVSLKLLHQSPKMQSKVKGGASKGSDKAAGDIQSQLDRQLDAQRSLENEVASEVQRIQNNLKVRLEDVDKAGFSPERTAEIKAELQRRADNDVDIAKQAIRSKLEDYKEFQKTEEQLLEENFNRKKFNAAHDIELSKSEQKQAIELLEQQKQQELGLLKLAQEQRLFQARLSLLSETQAMQERYRLEREEILKNTKLSIEERQKLIAFSKANQDKETRDKVNNAVQNWGGIQADMNGTSEFFRQDQERFSRLNAANDLADSQFAATDLNEQNSLDGLNAQFEAGLIKQQDYENQKTAIIQAAQDQRNQIAAEYAKNAQDIEDKYQQDRLNTQIAFGGQMMGSLTSMFGSMFGEQSKAYKIMFAADKAYAIAAAGIAIQQNIAAASKAGFPLNLPLIAGAVAQGASIIANIRAIKDQGFADGGYTGRGGKYEVAGAVHKGEIVWSQEDIKRWGGVGLVEKMRKSANPEAFLNNKASADSVMRRAMMSSSAFIESQKQADIFNQPVQDTQIIYKGNGSVPTAASSASSDLFHDGKVYFSSNGLVQDRSNLDDVQDFTLGRTSRPQAEIMPSIEPASPTINFKIEVINQVSGATVEAEQLDEQTVRIIVKDELDKQLPRTVPKLVSDQIANPNSTISRSLTENTTARRNR</sequence>
<name>A0AB73F9F2_ACIBA</name>